<gene>
    <name evidence="7" type="ORF">SAMN02745752_02814</name>
</gene>
<organism evidence="7 8">
    <name type="scientific">Marinospirillum alkaliphilum DSM 21637</name>
    <dbReference type="NCBI Taxonomy" id="1122209"/>
    <lineage>
        <taxon>Bacteria</taxon>
        <taxon>Pseudomonadati</taxon>
        <taxon>Pseudomonadota</taxon>
        <taxon>Gammaproteobacteria</taxon>
        <taxon>Oceanospirillales</taxon>
        <taxon>Oceanospirillaceae</taxon>
        <taxon>Marinospirillum</taxon>
    </lineage>
</organism>
<feature type="transmembrane region" description="Helical" evidence="5">
    <location>
        <begin position="307"/>
        <end position="340"/>
    </location>
</feature>
<dbReference type="Pfam" id="PF00916">
    <property type="entry name" value="Sulfate_transp"/>
    <property type="match status" value="1"/>
</dbReference>
<feature type="transmembrane region" description="Helical" evidence="5">
    <location>
        <begin position="361"/>
        <end position="393"/>
    </location>
</feature>
<evidence type="ECO:0000313" key="8">
    <source>
        <dbReference type="Proteomes" id="UP000182350"/>
    </source>
</evidence>
<dbReference type="OrthoDB" id="9769739at2"/>
<dbReference type="STRING" id="1122209.SAMN02745752_02814"/>
<evidence type="ECO:0000313" key="7">
    <source>
        <dbReference type="EMBL" id="SFX76868.1"/>
    </source>
</evidence>
<dbReference type="GO" id="GO:0016020">
    <property type="term" value="C:membrane"/>
    <property type="evidence" value="ECO:0007669"/>
    <property type="project" value="UniProtKB-SubCell"/>
</dbReference>
<feature type="transmembrane region" description="Helical" evidence="5">
    <location>
        <begin position="273"/>
        <end position="295"/>
    </location>
</feature>
<dbReference type="InterPro" id="IPR036513">
    <property type="entry name" value="STAS_dom_sf"/>
</dbReference>
<keyword evidence="4 5" id="KW-0472">Membrane</keyword>
<dbReference type="RefSeq" id="WP_084662288.1">
    <property type="nucleotide sequence ID" value="NZ_FPJW01000013.1"/>
</dbReference>
<sequence>MKPNLTRLAGDLAGGLTAGIIALPLALAFGVASGAGALAGVYGAITLGLVAALLGGTRVQISGPTGPMTIVFASALTLLGNNLSLVMLVVLVAGLFQLLLAALRAGALVRFIPYPVISGFMTGIGGIILVLQLAPLLGHSAASAPLQALLLLPQQLQTINLQALLLGGITLLLVFLTPASISRWLPSPLIALVICTLLSLHFAMDVPVIGSLSTALPEFQLPSFALDQWTLIFTLGLTLAVLGSIDSLLTSLVADSITHTHHQPNRELMGQGLGNLLCAFIGGLPGAGATLRTVVNVKAGGNSRLSGVIHALVLLGLLLGLAPLAENIPLAVLAGILLKVGVDILDGRIFRMAKVLPRSEFAILLTVLLLTFFTDLVIAVTAGVILAMGIVTWRLAQQAQVHFDANHELPSLNRQTEGVRILHIKGPLFFGSTSHLLDRIEAVDELLDTRQIILDCRKIQLLDASALLMLDEAVAHYQQRGLNVELVVRPHLRNQLLEARLPHIHADLVFTHLDQAVQNQPT</sequence>
<proteinExistence type="predicted"/>
<dbReference type="EMBL" id="FPJW01000013">
    <property type="protein sequence ID" value="SFX76868.1"/>
    <property type="molecule type" value="Genomic_DNA"/>
</dbReference>
<comment type="subcellular location">
    <subcellularLocation>
        <location evidence="1">Membrane</location>
        <topology evidence="1">Multi-pass membrane protein</topology>
    </subcellularLocation>
</comment>
<name>A0A1K1ZT83_9GAMM</name>
<dbReference type="PROSITE" id="PS50801">
    <property type="entry name" value="STAS"/>
    <property type="match status" value="1"/>
</dbReference>
<evidence type="ECO:0000256" key="4">
    <source>
        <dbReference type="ARBA" id="ARBA00023136"/>
    </source>
</evidence>
<feature type="transmembrane region" description="Helical" evidence="5">
    <location>
        <begin position="189"/>
        <end position="209"/>
    </location>
</feature>
<reference evidence="7 8" key="1">
    <citation type="submission" date="2016-11" db="EMBL/GenBank/DDBJ databases">
        <authorList>
            <person name="Jaros S."/>
            <person name="Januszkiewicz K."/>
            <person name="Wedrychowicz H."/>
        </authorList>
    </citation>
    <scope>NUCLEOTIDE SEQUENCE [LARGE SCALE GENOMIC DNA]</scope>
    <source>
        <strain evidence="7 8">DSM 21637</strain>
    </source>
</reference>
<feature type="transmembrane region" description="Helical" evidence="5">
    <location>
        <begin position="158"/>
        <end position="177"/>
    </location>
</feature>
<dbReference type="InterPro" id="IPR001902">
    <property type="entry name" value="SLC26A/SulP_fam"/>
</dbReference>
<evidence type="ECO:0000259" key="6">
    <source>
        <dbReference type="PROSITE" id="PS50801"/>
    </source>
</evidence>
<dbReference type="PANTHER" id="PTHR11814">
    <property type="entry name" value="SULFATE TRANSPORTER"/>
    <property type="match status" value="1"/>
</dbReference>
<accession>A0A1K1ZT83</accession>
<dbReference type="CDD" id="cd07042">
    <property type="entry name" value="STAS_SulP_like_sulfate_transporter"/>
    <property type="match status" value="1"/>
</dbReference>
<dbReference type="AlphaFoldDB" id="A0A1K1ZT83"/>
<dbReference type="InterPro" id="IPR002645">
    <property type="entry name" value="STAS_dom"/>
</dbReference>
<feature type="transmembrane region" description="Helical" evidence="5">
    <location>
        <begin position="229"/>
        <end position="253"/>
    </location>
</feature>
<evidence type="ECO:0000256" key="2">
    <source>
        <dbReference type="ARBA" id="ARBA00022692"/>
    </source>
</evidence>
<keyword evidence="8" id="KW-1185">Reference proteome</keyword>
<dbReference type="SUPFAM" id="SSF52091">
    <property type="entry name" value="SpoIIaa-like"/>
    <property type="match status" value="1"/>
</dbReference>
<dbReference type="Pfam" id="PF01740">
    <property type="entry name" value="STAS"/>
    <property type="match status" value="1"/>
</dbReference>
<dbReference type="InterPro" id="IPR011547">
    <property type="entry name" value="SLC26A/SulP_dom"/>
</dbReference>
<dbReference type="Proteomes" id="UP000182350">
    <property type="component" value="Unassembled WGS sequence"/>
</dbReference>
<feature type="transmembrane region" description="Helical" evidence="5">
    <location>
        <begin position="115"/>
        <end position="138"/>
    </location>
</feature>
<dbReference type="GO" id="GO:0055085">
    <property type="term" value="P:transmembrane transport"/>
    <property type="evidence" value="ECO:0007669"/>
    <property type="project" value="InterPro"/>
</dbReference>
<keyword evidence="2 5" id="KW-0812">Transmembrane</keyword>
<evidence type="ECO:0000256" key="3">
    <source>
        <dbReference type="ARBA" id="ARBA00022989"/>
    </source>
</evidence>
<protein>
    <submittedName>
        <fullName evidence="7">Sulfate permease, SulP family</fullName>
    </submittedName>
</protein>
<dbReference type="Gene3D" id="3.30.750.24">
    <property type="entry name" value="STAS domain"/>
    <property type="match status" value="1"/>
</dbReference>
<keyword evidence="3 5" id="KW-1133">Transmembrane helix</keyword>
<feature type="domain" description="STAS" evidence="6">
    <location>
        <begin position="409"/>
        <end position="487"/>
    </location>
</feature>
<feature type="transmembrane region" description="Helical" evidence="5">
    <location>
        <begin position="85"/>
        <end position="103"/>
    </location>
</feature>
<feature type="transmembrane region" description="Helical" evidence="5">
    <location>
        <begin position="37"/>
        <end position="54"/>
    </location>
</feature>
<evidence type="ECO:0000256" key="5">
    <source>
        <dbReference type="SAM" id="Phobius"/>
    </source>
</evidence>
<evidence type="ECO:0000256" key="1">
    <source>
        <dbReference type="ARBA" id="ARBA00004141"/>
    </source>
</evidence>
<feature type="transmembrane region" description="Helical" evidence="5">
    <location>
        <begin position="12"/>
        <end position="31"/>
    </location>
</feature>